<feature type="compositionally biased region" description="Basic and acidic residues" evidence="3">
    <location>
        <begin position="11"/>
        <end position="21"/>
    </location>
</feature>
<organism evidence="5 6">
    <name type="scientific">Verticillium longisporum</name>
    <name type="common">Verticillium dahliae var. longisporum</name>
    <dbReference type="NCBI Taxonomy" id="100787"/>
    <lineage>
        <taxon>Eukaryota</taxon>
        <taxon>Fungi</taxon>
        <taxon>Dikarya</taxon>
        <taxon>Ascomycota</taxon>
        <taxon>Pezizomycotina</taxon>
        <taxon>Sordariomycetes</taxon>
        <taxon>Hypocreomycetidae</taxon>
        <taxon>Glomerellales</taxon>
        <taxon>Plectosphaerellaceae</taxon>
        <taxon>Verticillium</taxon>
    </lineage>
</organism>
<dbReference type="InterPro" id="IPR002110">
    <property type="entry name" value="Ankyrin_rpt"/>
</dbReference>
<dbReference type="EMBL" id="CVQI01034495">
    <property type="protein sequence ID" value="CRK45053.1"/>
    <property type="molecule type" value="Genomic_DNA"/>
</dbReference>
<accession>A0A0G4NF50</accession>
<dbReference type="Proteomes" id="UP000045706">
    <property type="component" value="Unassembled WGS sequence"/>
</dbReference>
<dbReference type="PROSITE" id="PS50297">
    <property type="entry name" value="ANK_REP_REGION"/>
    <property type="match status" value="1"/>
</dbReference>
<dbReference type="SUPFAM" id="SSF48403">
    <property type="entry name" value="Ankyrin repeat"/>
    <property type="match status" value="1"/>
</dbReference>
<dbReference type="Gene3D" id="1.25.40.20">
    <property type="entry name" value="Ankyrin repeat-containing domain"/>
    <property type="match status" value="1"/>
</dbReference>
<feature type="compositionally biased region" description="Basic residues" evidence="3">
    <location>
        <begin position="1"/>
        <end position="10"/>
    </location>
</feature>
<gene>
    <name evidence="5" type="ORF">BN1723_006423</name>
</gene>
<feature type="region of interest" description="Disordered" evidence="3">
    <location>
        <begin position="1"/>
        <end position="167"/>
    </location>
</feature>
<dbReference type="Gene3D" id="3.40.50.300">
    <property type="entry name" value="P-loop containing nucleotide triphosphate hydrolases"/>
    <property type="match status" value="1"/>
</dbReference>
<dbReference type="PANTHER" id="PTHR10039:SF16">
    <property type="entry name" value="GPI INOSITOL-DEACYLASE"/>
    <property type="match status" value="1"/>
</dbReference>
<feature type="compositionally biased region" description="Polar residues" evidence="3">
    <location>
        <begin position="77"/>
        <end position="96"/>
    </location>
</feature>
<dbReference type="InterPro" id="IPR027417">
    <property type="entry name" value="P-loop_NTPase"/>
</dbReference>
<protein>
    <recommendedName>
        <fullName evidence="4">Nephrocystin 3-like N-terminal domain-containing protein</fullName>
    </recommendedName>
</protein>
<dbReference type="InterPro" id="IPR036770">
    <property type="entry name" value="Ankyrin_rpt-contain_sf"/>
</dbReference>
<evidence type="ECO:0000259" key="4">
    <source>
        <dbReference type="Pfam" id="PF24883"/>
    </source>
</evidence>
<dbReference type="InterPro" id="IPR056884">
    <property type="entry name" value="NPHP3-like_N"/>
</dbReference>
<evidence type="ECO:0000256" key="3">
    <source>
        <dbReference type="SAM" id="MobiDB-lite"/>
    </source>
</evidence>
<keyword evidence="1" id="KW-0677">Repeat</keyword>
<reference evidence="6" key="1">
    <citation type="submission" date="2015-05" db="EMBL/GenBank/DDBJ databases">
        <authorList>
            <person name="Fogelqvist Johan"/>
        </authorList>
    </citation>
    <scope>NUCLEOTIDE SEQUENCE [LARGE SCALE GENOMIC DNA]</scope>
</reference>
<keyword evidence="2" id="KW-0040">ANK repeat</keyword>
<feature type="non-terminal residue" evidence="5">
    <location>
        <position position="1029"/>
    </location>
</feature>
<dbReference type="PANTHER" id="PTHR10039">
    <property type="entry name" value="AMELOGENIN"/>
    <property type="match status" value="1"/>
</dbReference>
<evidence type="ECO:0000256" key="2">
    <source>
        <dbReference type="PROSITE-ProRule" id="PRU00023"/>
    </source>
</evidence>
<sequence>MPRSKLSFRKWKSDKSNDSHRLASPPEAGPSMTANVSDLGTTLRPPESPERGRSRSRSPLSSLRSVFQRRKDKGPAGTQTTDPQDVSTSGAATLSRSEADAQPVGNSGRPPGASVRPAGMSSADASGGVPAARALPTPLGETTEKPRSDNAATPAETKTTVGDIMPDNVAQDPPSIWGEVYKSLHPEVQQWIGNISDTGDEKQASEIAELVRQKEDMYKGASPRLKINDREFIWRDYANRVVTWVTTIGNISVSFAPAPAGPLEQDDVKMSLRDTIIETYTQSLKLLFLSHKRLGEGGCMQLLRALVDPHEVENTLSGLEKLEVKLDREVQACGVQLSSAANLQQHSLLDSLKQPLRRIDEDVHKCLREIEVSKKQQVLNSISKIQVHVYHVEKNQRRAKATCEWLVEHKTFLAWENSSWSSTLWLKGEMGVGKSFLTSKVIDRYLSVIPTGMGSEHASSCSDEGFGYFYCDGSIPERRNSTEILRSFVAQLAGPSMNKTAIHPQIDKLCGHPDASRPALGIASCKEILVDLINTYPRSTLVLDALDECERESRSDLIDAFRHLVTSADKPVKLFVSSRPEKGFPGPVSPGDLVEISTKDNENDIARYIDEQIEKRRATDDIEWSQQLYNKARKTLLDKSGGMFKWTQLQWEQLLRSNHEADVLGRLDTLPNDLSAAYSEIYAALSDYDQKILRRAVVWMTWFNDSRRYVSNMSEILPHAVRLHLVTTNSASGEVLRLGIDPDPVSVQSLDAICRHFLVRTAFAWQGYSYPHVSVLEFLECHHADWFDRVDEHVGELMMLALQECYTRCQLPTDQSMRVWIQSHPPDEHDIMDPRHEIQDIARDYWFGNAVQVHRRGTPTLQFTEALTRFLGGASPQAVIPRHIDIFRQLEQLDNVYHYSLSQATPIAMACVAGSVAFLNEWTRNGGTARDEPGLLARGAQGGSIAVCSRLIALGCNPNECLIDVPEDWGSTPLATGTEYRNVKAIKFLLKHGADPNAPRANKKKNPWQLPLVLAPSSCPYYSMRAQAL</sequence>
<evidence type="ECO:0000313" key="5">
    <source>
        <dbReference type="EMBL" id="CRK45053.1"/>
    </source>
</evidence>
<dbReference type="AlphaFoldDB" id="A0A0G4NF50"/>
<dbReference type="PROSITE" id="PS50088">
    <property type="entry name" value="ANK_REPEAT"/>
    <property type="match status" value="1"/>
</dbReference>
<evidence type="ECO:0000256" key="1">
    <source>
        <dbReference type="ARBA" id="ARBA00022737"/>
    </source>
</evidence>
<evidence type="ECO:0000313" key="6">
    <source>
        <dbReference type="Proteomes" id="UP000045706"/>
    </source>
</evidence>
<dbReference type="Pfam" id="PF24883">
    <property type="entry name" value="NPHP3_N"/>
    <property type="match status" value="1"/>
</dbReference>
<proteinExistence type="predicted"/>
<feature type="domain" description="Nephrocystin 3-like N-terminal" evidence="4">
    <location>
        <begin position="402"/>
        <end position="579"/>
    </location>
</feature>
<feature type="repeat" description="ANK" evidence="2">
    <location>
        <begin position="969"/>
        <end position="1001"/>
    </location>
</feature>
<name>A0A0G4NF50_VERLO</name>